<dbReference type="EMBL" id="JBIRPU010000099">
    <property type="protein sequence ID" value="MFI0797306.1"/>
    <property type="molecule type" value="Genomic_DNA"/>
</dbReference>
<proteinExistence type="predicted"/>
<keyword evidence="2" id="KW-1185">Reference proteome</keyword>
<dbReference type="Proteomes" id="UP001611075">
    <property type="component" value="Unassembled WGS sequence"/>
</dbReference>
<evidence type="ECO:0000313" key="2">
    <source>
        <dbReference type="Proteomes" id="UP001611075"/>
    </source>
</evidence>
<dbReference type="RefSeq" id="WP_396686161.1">
    <property type="nucleotide sequence ID" value="NZ_JBIRPU010000099.1"/>
</dbReference>
<sequence>MGFWFKELFLRWAEHAALLHPDAPNAAAQFTCYAVPACYLFAVPVHSGVDDPHRRVLFSPRFEVDIDGLWLIDDAAE</sequence>
<reference evidence="1 2" key="1">
    <citation type="submission" date="2024-10" db="EMBL/GenBank/DDBJ databases">
        <title>The Natural Products Discovery Center: Release of the First 8490 Sequenced Strains for Exploring Actinobacteria Biosynthetic Diversity.</title>
        <authorList>
            <person name="Kalkreuter E."/>
            <person name="Kautsar S.A."/>
            <person name="Yang D."/>
            <person name="Bader C.D."/>
            <person name="Teijaro C.N."/>
            <person name="Fluegel L."/>
            <person name="Davis C.M."/>
            <person name="Simpson J.R."/>
            <person name="Lauterbach L."/>
            <person name="Steele A.D."/>
            <person name="Gui C."/>
            <person name="Meng S."/>
            <person name="Li G."/>
            <person name="Viehrig K."/>
            <person name="Ye F."/>
            <person name="Su P."/>
            <person name="Kiefer A.F."/>
            <person name="Nichols A."/>
            <person name="Cepeda A.J."/>
            <person name="Yan W."/>
            <person name="Fan B."/>
            <person name="Jiang Y."/>
            <person name="Adhikari A."/>
            <person name="Zheng C.-J."/>
            <person name="Schuster L."/>
            <person name="Cowan T.M."/>
            <person name="Smanski M.J."/>
            <person name="Chevrette M.G."/>
            <person name="De Carvalho L.P.S."/>
            <person name="Shen B."/>
        </authorList>
    </citation>
    <scope>NUCLEOTIDE SEQUENCE [LARGE SCALE GENOMIC DNA]</scope>
    <source>
        <strain evidence="1 2">NPDC021253</strain>
    </source>
</reference>
<evidence type="ECO:0000313" key="1">
    <source>
        <dbReference type="EMBL" id="MFI0797306.1"/>
    </source>
</evidence>
<organism evidence="1 2">
    <name type="scientific">Micromonospora rubida</name>
    <dbReference type="NCBI Taxonomy" id="2697657"/>
    <lineage>
        <taxon>Bacteria</taxon>
        <taxon>Bacillati</taxon>
        <taxon>Actinomycetota</taxon>
        <taxon>Actinomycetes</taxon>
        <taxon>Micromonosporales</taxon>
        <taxon>Micromonosporaceae</taxon>
        <taxon>Micromonospora</taxon>
    </lineage>
</organism>
<name>A0ABW7SWK0_9ACTN</name>
<accession>A0ABW7SWK0</accession>
<gene>
    <name evidence="1" type="ORF">ACH4OY_32260</name>
</gene>
<protein>
    <submittedName>
        <fullName evidence="1">Uncharacterized protein</fullName>
    </submittedName>
</protein>
<comment type="caution">
    <text evidence="1">The sequence shown here is derived from an EMBL/GenBank/DDBJ whole genome shotgun (WGS) entry which is preliminary data.</text>
</comment>